<keyword evidence="1" id="KW-0812">Transmembrane</keyword>
<accession>A0AAV4SDP6</accession>
<evidence type="ECO:0000313" key="3">
    <source>
        <dbReference type="Proteomes" id="UP001054945"/>
    </source>
</evidence>
<feature type="non-terminal residue" evidence="2">
    <location>
        <position position="35"/>
    </location>
</feature>
<comment type="caution">
    <text evidence="2">The sequence shown here is derived from an EMBL/GenBank/DDBJ whole genome shotgun (WGS) entry which is preliminary data.</text>
</comment>
<keyword evidence="1" id="KW-0472">Membrane</keyword>
<feature type="transmembrane region" description="Helical" evidence="1">
    <location>
        <begin position="16"/>
        <end position="34"/>
    </location>
</feature>
<dbReference type="Proteomes" id="UP001054945">
    <property type="component" value="Unassembled WGS sequence"/>
</dbReference>
<evidence type="ECO:0000313" key="2">
    <source>
        <dbReference type="EMBL" id="GIY31296.1"/>
    </source>
</evidence>
<proteinExistence type="predicted"/>
<gene>
    <name evidence="2" type="ORF">CEXT_269371</name>
</gene>
<sequence>METVTFGLRFVTQKQIGHFSCTIAVAMVTVPLGIA</sequence>
<protein>
    <submittedName>
        <fullName evidence="2">Uncharacterized protein</fullName>
    </submittedName>
</protein>
<name>A0AAV4SDP6_CAEEX</name>
<dbReference type="EMBL" id="BPLR01009356">
    <property type="protein sequence ID" value="GIY31296.1"/>
    <property type="molecule type" value="Genomic_DNA"/>
</dbReference>
<organism evidence="2 3">
    <name type="scientific">Caerostris extrusa</name>
    <name type="common">Bark spider</name>
    <name type="synonym">Caerostris bankana</name>
    <dbReference type="NCBI Taxonomy" id="172846"/>
    <lineage>
        <taxon>Eukaryota</taxon>
        <taxon>Metazoa</taxon>
        <taxon>Ecdysozoa</taxon>
        <taxon>Arthropoda</taxon>
        <taxon>Chelicerata</taxon>
        <taxon>Arachnida</taxon>
        <taxon>Araneae</taxon>
        <taxon>Araneomorphae</taxon>
        <taxon>Entelegynae</taxon>
        <taxon>Araneoidea</taxon>
        <taxon>Araneidae</taxon>
        <taxon>Caerostris</taxon>
    </lineage>
</organism>
<dbReference type="AlphaFoldDB" id="A0AAV4SDP6"/>
<keyword evidence="3" id="KW-1185">Reference proteome</keyword>
<reference evidence="2 3" key="1">
    <citation type="submission" date="2021-06" db="EMBL/GenBank/DDBJ databases">
        <title>Caerostris extrusa draft genome.</title>
        <authorList>
            <person name="Kono N."/>
            <person name="Arakawa K."/>
        </authorList>
    </citation>
    <scope>NUCLEOTIDE SEQUENCE [LARGE SCALE GENOMIC DNA]</scope>
</reference>
<keyword evidence="1" id="KW-1133">Transmembrane helix</keyword>
<evidence type="ECO:0000256" key="1">
    <source>
        <dbReference type="SAM" id="Phobius"/>
    </source>
</evidence>